<evidence type="ECO:0000313" key="3">
    <source>
        <dbReference type="Proteomes" id="UP000231279"/>
    </source>
</evidence>
<feature type="region of interest" description="Disordered" evidence="1">
    <location>
        <begin position="1"/>
        <end position="33"/>
    </location>
</feature>
<dbReference type="EMBL" id="NKXS01000378">
    <property type="protein sequence ID" value="PIN24670.1"/>
    <property type="molecule type" value="Genomic_DNA"/>
</dbReference>
<protein>
    <submittedName>
        <fullName evidence="2">Uncharacterized protein</fullName>
    </submittedName>
</protein>
<name>A0A2G9I4X0_9LAMI</name>
<comment type="caution">
    <text evidence="2">The sequence shown here is derived from an EMBL/GenBank/DDBJ whole genome shotgun (WGS) entry which is preliminary data.</text>
</comment>
<evidence type="ECO:0000313" key="2">
    <source>
        <dbReference type="EMBL" id="PIN24670.1"/>
    </source>
</evidence>
<dbReference type="Proteomes" id="UP000231279">
    <property type="component" value="Unassembled WGS sequence"/>
</dbReference>
<sequence length="110" mass="12148">MADPSYTHSHTHRGRDRGILQPRQGNPSSVPQSSVNLSIQGFYSYPTSHLSSASPSLFSFSVTPSQQLSSSATRKRSDRGSAPMFRGPDRVRLLPEGRFEKVIINVLAFE</sequence>
<keyword evidence="3" id="KW-1185">Reference proteome</keyword>
<proteinExistence type="predicted"/>
<organism evidence="2 3">
    <name type="scientific">Handroanthus impetiginosus</name>
    <dbReference type="NCBI Taxonomy" id="429701"/>
    <lineage>
        <taxon>Eukaryota</taxon>
        <taxon>Viridiplantae</taxon>
        <taxon>Streptophyta</taxon>
        <taxon>Embryophyta</taxon>
        <taxon>Tracheophyta</taxon>
        <taxon>Spermatophyta</taxon>
        <taxon>Magnoliopsida</taxon>
        <taxon>eudicotyledons</taxon>
        <taxon>Gunneridae</taxon>
        <taxon>Pentapetalae</taxon>
        <taxon>asterids</taxon>
        <taxon>lamiids</taxon>
        <taxon>Lamiales</taxon>
        <taxon>Bignoniaceae</taxon>
        <taxon>Crescentiina</taxon>
        <taxon>Tabebuia alliance</taxon>
        <taxon>Handroanthus</taxon>
    </lineage>
</organism>
<evidence type="ECO:0000256" key="1">
    <source>
        <dbReference type="SAM" id="MobiDB-lite"/>
    </source>
</evidence>
<dbReference type="AlphaFoldDB" id="A0A2G9I4X0"/>
<accession>A0A2G9I4X0</accession>
<feature type="region of interest" description="Disordered" evidence="1">
    <location>
        <begin position="64"/>
        <end position="88"/>
    </location>
</feature>
<reference evidence="3" key="1">
    <citation type="journal article" date="2018" name="Gigascience">
        <title>Genome assembly of the Pink Ipe (Handroanthus impetiginosus, Bignoniaceae), a highly valued, ecologically keystone Neotropical timber forest tree.</title>
        <authorList>
            <person name="Silva-Junior O.B."/>
            <person name="Grattapaglia D."/>
            <person name="Novaes E."/>
            <person name="Collevatti R.G."/>
        </authorList>
    </citation>
    <scope>NUCLEOTIDE SEQUENCE [LARGE SCALE GENOMIC DNA]</scope>
    <source>
        <strain evidence="3">cv. UFG-1</strain>
    </source>
</reference>
<feature type="compositionally biased region" description="Polar residues" evidence="1">
    <location>
        <begin position="23"/>
        <end position="33"/>
    </location>
</feature>
<gene>
    <name evidence="2" type="ORF">CDL12_02597</name>
</gene>